<evidence type="ECO:0000313" key="11">
    <source>
        <dbReference type="EMBL" id="RSL16212.1"/>
    </source>
</evidence>
<dbReference type="PROSITE" id="PS00676">
    <property type="entry name" value="SIGMA54_INTERACT_2"/>
    <property type="match status" value="1"/>
</dbReference>
<name>A0A3R9NWF8_9BACT</name>
<dbReference type="InterPro" id="IPR058031">
    <property type="entry name" value="AAA_lid_NorR"/>
</dbReference>
<dbReference type="Pfam" id="PF25601">
    <property type="entry name" value="AAA_lid_14"/>
    <property type="match status" value="1"/>
</dbReference>
<evidence type="ECO:0000259" key="9">
    <source>
        <dbReference type="PROSITE" id="PS50045"/>
    </source>
</evidence>
<evidence type="ECO:0000256" key="3">
    <source>
        <dbReference type="ARBA" id="ARBA00022840"/>
    </source>
</evidence>
<sequence length="465" mass="52501">MNHVLIVDDEAEIRESLESILREEGYLVTTAATAGEALELLRDVAYDVVLLDIWLPDRDGLDALGEIRQLESENVPEVVIISGHGTIEAAVRATKLGAYDFLEKPLSLERTLIVVKNAMKARQMREDNAEFARQLAVKGTVTGQSVAMKALRQQIRLMAPTNGRVLIFGESGTGKELIGRAMHAESLRRDRPFVELNCAAIPEDYIESELFGYRHGAAPQGAGTAGTPLEKRGTFERADGGTLFLDEVGDMSLKTQAKVLRTLDEQRFLPVGASHPVHVDVRVIAATNKDLEEEIARGNFREDLFYRLNVIPFYVPPLRDRKEDIPLLVKEFLQQFGQQYGRPHVEMSEDALNTLRQYHWPGNVRELRNLVERVIILNPKIQKIERKHLPMLVYRGPKLTESGRINTRSEEFSSLLEAREAYERDYILKKLDEFHGNVSRAAEGLGLERSHLYRKMKALGVSVKE</sequence>
<evidence type="ECO:0000256" key="1">
    <source>
        <dbReference type="ARBA" id="ARBA00022553"/>
    </source>
</evidence>
<dbReference type="Gene3D" id="1.10.8.60">
    <property type="match status" value="1"/>
</dbReference>
<dbReference type="SUPFAM" id="SSF52540">
    <property type="entry name" value="P-loop containing nucleoside triphosphate hydrolases"/>
    <property type="match status" value="1"/>
</dbReference>
<dbReference type="InterPro" id="IPR002197">
    <property type="entry name" value="HTH_Fis"/>
</dbReference>
<dbReference type="CDD" id="cd00009">
    <property type="entry name" value="AAA"/>
    <property type="match status" value="1"/>
</dbReference>
<dbReference type="InterPro" id="IPR001789">
    <property type="entry name" value="Sig_transdc_resp-reg_receiver"/>
</dbReference>
<dbReference type="PROSITE" id="PS00675">
    <property type="entry name" value="SIGMA54_INTERACT_1"/>
    <property type="match status" value="1"/>
</dbReference>
<dbReference type="PROSITE" id="PS50110">
    <property type="entry name" value="RESPONSE_REGULATORY"/>
    <property type="match status" value="1"/>
</dbReference>
<dbReference type="GO" id="GO:0006355">
    <property type="term" value="P:regulation of DNA-templated transcription"/>
    <property type="evidence" value="ECO:0007669"/>
    <property type="project" value="InterPro"/>
</dbReference>
<dbReference type="Proteomes" id="UP000269669">
    <property type="component" value="Unassembled WGS sequence"/>
</dbReference>
<dbReference type="InterPro" id="IPR003593">
    <property type="entry name" value="AAA+_ATPase"/>
</dbReference>
<accession>A0A3R9NWF8</accession>
<organism evidence="11 12">
    <name type="scientific">Edaphobacter aggregans</name>
    <dbReference type="NCBI Taxonomy" id="570835"/>
    <lineage>
        <taxon>Bacteria</taxon>
        <taxon>Pseudomonadati</taxon>
        <taxon>Acidobacteriota</taxon>
        <taxon>Terriglobia</taxon>
        <taxon>Terriglobales</taxon>
        <taxon>Acidobacteriaceae</taxon>
        <taxon>Edaphobacter</taxon>
    </lineage>
</organism>
<evidence type="ECO:0000256" key="6">
    <source>
        <dbReference type="ARBA" id="ARBA00023125"/>
    </source>
</evidence>
<dbReference type="InterPro" id="IPR027417">
    <property type="entry name" value="P-loop_NTPase"/>
</dbReference>
<dbReference type="SMART" id="SM00382">
    <property type="entry name" value="AAA"/>
    <property type="match status" value="1"/>
</dbReference>
<evidence type="ECO:0000259" key="10">
    <source>
        <dbReference type="PROSITE" id="PS50110"/>
    </source>
</evidence>
<dbReference type="SUPFAM" id="SSF46689">
    <property type="entry name" value="Homeodomain-like"/>
    <property type="match status" value="1"/>
</dbReference>
<dbReference type="Gene3D" id="3.40.50.300">
    <property type="entry name" value="P-loop containing nucleotide triphosphate hydrolases"/>
    <property type="match status" value="1"/>
</dbReference>
<feature type="domain" description="Sigma-54 factor interaction" evidence="9">
    <location>
        <begin position="141"/>
        <end position="376"/>
    </location>
</feature>
<dbReference type="GO" id="GO:0000160">
    <property type="term" value="P:phosphorelay signal transduction system"/>
    <property type="evidence" value="ECO:0007669"/>
    <property type="project" value="UniProtKB-KW"/>
</dbReference>
<dbReference type="CDD" id="cd17550">
    <property type="entry name" value="REC_NtrX-like"/>
    <property type="match status" value="1"/>
</dbReference>
<dbReference type="InterPro" id="IPR025944">
    <property type="entry name" value="Sigma_54_int_dom_CS"/>
</dbReference>
<dbReference type="PRINTS" id="PR01590">
    <property type="entry name" value="HTHFIS"/>
</dbReference>
<dbReference type="SMART" id="SM00448">
    <property type="entry name" value="REC"/>
    <property type="match status" value="1"/>
</dbReference>
<dbReference type="GO" id="GO:0005524">
    <property type="term" value="F:ATP binding"/>
    <property type="evidence" value="ECO:0007669"/>
    <property type="project" value="UniProtKB-KW"/>
</dbReference>
<dbReference type="Pfam" id="PF00158">
    <property type="entry name" value="Sigma54_activat"/>
    <property type="match status" value="1"/>
</dbReference>
<dbReference type="InterPro" id="IPR011006">
    <property type="entry name" value="CheY-like_superfamily"/>
</dbReference>
<dbReference type="GO" id="GO:0043565">
    <property type="term" value="F:sequence-specific DNA binding"/>
    <property type="evidence" value="ECO:0007669"/>
    <property type="project" value="InterPro"/>
</dbReference>
<keyword evidence="12" id="KW-1185">Reference proteome</keyword>
<evidence type="ECO:0000256" key="8">
    <source>
        <dbReference type="PROSITE-ProRule" id="PRU00169"/>
    </source>
</evidence>
<dbReference type="Pfam" id="PF02954">
    <property type="entry name" value="HTH_8"/>
    <property type="match status" value="1"/>
</dbReference>
<dbReference type="AlphaFoldDB" id="A0A3R9NWF8"/>
<dbReference type="PANTHER" id="PTHR32071:SF17">
    <property type="entry name" value="TRANSCRIPTIONAL REGULATOR (NTRC FAMILY)"/>
    <property type="match status" value="1"/>
</dbReference>
<dbReference type="PANTHER" id="PTHR32071">
    <property type="entry name" value="TRANSCRIPTIONAL REGULATORY PROTEIN"/>
    <property type="match status" value="1"/>
</dbReference>
<dbReference type="FunFam" id="3.40.50.2300:FF:000018">
    <property type="entry name" value="DNA-binding transcriptional regulator NtrC"/>
    <property type="match status" value="1"/>
</dbReference>
<dbReference type="InterPro" id="IPR002078">
    <property type="entry name" value="Sigma_54_int"/>
</dbReference>
<dbReference type="InterPro" id="IPR025943">
    <property type="entry name" value="Sigma_54_int_dom_ATP-bd_2"/>
</dbReference>
<feature type="modified residue" description="4-aspartylphosphate" evidence="8">
    <location>
        <position position="52"/>
    </location>
</feature>
<dbReference type="Gene3D" id="3.40.50.2300">
    <property type="match status" value="1"/>
</dbReference>
<dbReference type="Pfam" id="PF00072">
    <property type="entry name" value="Response_reg"/>
    <property type="match status" value="1"/>
</dbReference>
<gene>
    <name evidence="11" type="ORF">EDE15_1723</name>
</gene>
<dbReference type="Gene3D" id="1.10.10.60">
    <property type="entry name" value="Homeodomain-like"/>
    <property type="match status" value="1"/>
</dbReference>
<dbReference type="OrthoDB" id="9803970at2"/>
<evidence type="ECO:0000256" key="5">
    <source>
        <dbReference type="ARBA" id="ARBA00023015"/>
    </source>
</evidence>
<keyword evidence="2" id="KW-0547">Nucleotide-binding</keyword>
<evidence type="ECO:0000313" key="12">
    <source>
        <dbReference type="Proteomes" id="UP000269669"/>
    </source>
</evidence>
<proteinExistence type="predicted"/>
<dbReference type="SUPFAM" id="SSF52172">
    <property type="entry name" value="CheY-like"/>
    <property type="match status" value="1"/>
</dbReference>
<dbReference type="EMBL" id="RSDW01000001">
    <property type="protein sequence ID" value="RSL16212.1"/>
    <property type="molecule type" value="Genomic_DNA"/>
</dbReference>
<keyword evidence="3" id="KW-0067">ATP-binding</keyword>
<keyword evidence="1 8" id="KW-0597">Phosphoprotein</keyword>
<dbReference type="RefSeq" id="WP_125484854.1">
    <property type="nucleotide sequence ID" value="NZ_RSDW01000001.1"/>
</dbReference>
<evidence type="ECO:0000256" key="7">
    <source>
        <dbReference type="ARBA" id="ARBA00023163"/>
    </source>
</evidence>
<evidence type="ECO:0000256" key="4">
    <source>
        <dbReference type="ARBA" id="ARBA00023012"/>
    </source>
</evidence>
<keyword evidence="7" id="KW-0804">Transcription</keyword>
<feature type="domain" description="Response regulatory" evidence="10">
    <location>
        <begin position="3"/>
        <end position="119"/>
    </location>
</feature>
<evidence type="ECO:0000256" key="2">
    <source>
        <dbReference type="ARBA" id="ARBA00022741"/>
    </source>
</evidence>
<dbReference type="FunFam" id="3.40.50.300:FF:000006">
    <property type="entry name" value="DNA-binding transcriptional regulator NtrC"/>
    <property type="match status" value="1"/>
</dbReference>
<comment type="caution">
    <text evidence="11">The sequence shown here is derived from an EMBL/GenBank/DDBJ whole genome shotgun (WGS) entry which is preliminary data.</text>
</comment>
<keyword evidence="4" id="KW-0902">Two-component regulatory system</keyword>
<dbReference type="PROSITE" id="PS00688">
    <property type="entry name" value="SIGMA54_INTERACT_3"/>
    <property type="match status" value="1"/>
</dbReference>
<reference evidence="11 12" key="1">
    <citation type="submission" date="2018-12" db="EMBL/GenBank/DDBJ databases">
        <title>Sequencing of bacterial isolates from soil warming experiment in Harvard Forest, Massachusetts, USA.</title>
        <authorList>
            <person name="Deangelis K."/>
        </authorList>
    </citation>
    <scope>NUCLEOTIDE SEQUENCE [LARGE SCALE GENOMIC DNA]</scope>
    <source>
        <strain evidence="11 12">EB153</strain>
    </source>
</reference>
<dbReference type="InterPro" id="IPR009057">
    <property type="entry name" value="Homeodomain-like_sf"/>
</dbReference>
<keyword evidence="5" id="KW-0805">Transcription regulation</keyword>
<dbReference type="PROSITE" id="PS50045">
    <property type="entry name" value="SIGMA54_INTERACT_4"/>
    <property type="match status" value="1"/>
</dbReference>
<protein>
    <submittedName>
        <fullName evidence="11">Two-component system nitrogen regulation response regulator NtrX</fullName>
    </submittedName>
</protein>
<keyword evidence="6" id="KW-0238">DNA-binding</keyword>
<dbReference type="InterPro" id="IPR025662">
    <property type="entry name" value="Sigma_54_int_dom_ATP-bd_1"/>
</dbReference>